<accession>B3PN65</accession>
<dbReference type="RefSeq" id="WP_012498424.1">
    <property type="nucleotide sequence ID" value="NC_011025.1"/>
</dbReference>
<dbReference type="InterPro" id="IPR001996">
    <property type="entry name" value="PTS_IIB_1"/>
</dbReference>
<dbReference type="InterPro" id="IPR036878">
    <property type="entry name" value="Glu_permease_IIB"/>
</dbReference>
<evidence type="ECO:0000256" key="1">
    <source>
        <dbReference type="ARBA" id="ARBA00022679"/>
    </source>
</evidence>
<dbReference type="PROSITE" id="PS51098">
    <property type="entry name" value="PTS_EIIB_TYPE_1"/>
    <property type="match status" value="1"/>
</dbReference>
<name>B3PN65_META1</name>
<keyword evidence="4" id="KW-0472">Membrane</keyword>
<organism evidence="6 7">
    <name type="scientific">Metamycoplasma arthritidis (strain 158L3-1)</name>
    <name type="common">Mycoplasma arthritidis</name>
    <dbReference type="NCBI Taxonomy" id="243272"/>
    <lineage>
        <taxon>Bacteria</taxon>
        <taxon>Bacillati</taxon>
        <taxon>Mycoplasmatota</taxon>
        <taxon>Mycoplasmoidales</taxon>
        <taxon>Metamycoplasmataceae</taxon>
        <taxon>Metamycoplasma</taxon>
    </lineage>
</organism>
<evidence type="ECO:0000313" key="7">
    <source>
        <dbReference type="Proteomes" id="UP000008812"/>
    </source>
</evidence>
<keyword evidence="2" id="KW-0598">Phosphotransferase system</keyword>
<evidence type="ECO:0000313" key="6">
    <source>
        <dbReference type="EMBL" id="ACF07467.1"/>
    </source>
</evidence>
<keyword evidence="7" id="KW-1185">Reference proteome</keyword>
<protein>
    <submittedName>
        <fullName evidence="6">Glucose/sucrose specific PTS system IIB component</fullName>
    </submittedName>
</protein>
<dbReference type="Proteomes" id="UP000008812">
    <property type="component" value="Chromosome"/>
</dbReference>
<dbReference type="GO" id="GO:0009401">
    <property type="term" value="P:phosphoenolpyruvate-dependent sugar phosphotransferase system"/>
    <property type="evidence" value="ECO:0007669"/>
    <property type="project" value="UniProtKB-KW"/>
</dbReference>
<dbReference type="SUPFAM" id="SSF55604">
    <property type="entry name" value="Glucose permease domain IIB"/>
    <property type="match status" value="1"/>
</dbReference>
<dbReference type="Gene3D" id="3.30.1360.60">
    <property type="entry name" value="Glucose permease domain IIB"/>
    <property type="match status" value="1"/>
</dbReference>
<dbReference type="KEGG" id="mat:MARTH_orf702"/>
<feature type="transmembrane region" description="Helical" evidence="4">
    <location>
        <begin position="7"/>
        <end position="26"/>
    </location>
</feature>
<evidence type="ECO:0000256" key="4">
    <source>
        <dbReference type="SAM" id="Phobius"/>
    </source>
</evidence>
<evidence type="ECO:0000259" key="5">
    <source>
        <dbReference type="PROSITE" id="PS51098"/>
    </source>
</evidence>
<proteinExistence type="predicted"/>
<gene>
    <name evidence="6" type="primary">ptsG</name>
    <name evidence="6" type="ordered locus">MARTH_orf702</name>
</gene>
<evidence type="ECO:0000256" key="2">
    <source>
        <dbReference type="ARBA" id="ARBA00022683"/>
    </source>
</evidence>
<dbReference type="EMBL" id="CP001047">
    <property type="protein sequence ID" value="ACF07467.1"/>
    <property type="molecule type" value="Genomic_DNA"/>
</dbReference>
<dbReference type="HOGENOM" id="CLU_162090_1_0_14"/>
<feature type="domain" description="PTS EIIB type-1" evidence="5">
    <location>
        <begin position="44"/>
        <end position="126"/>
    </location>
</feature>
<evidence type="ECO:0000256" key="3">
    <source>
        <dbReference type="PROSITE-ProRule" id="PRU00421"/>
    </source>
</evidence>
<dbReference type="AlphaFoldDB" id="B3PN65"/>
<dbReference type="GO" id="GO:0008982">
    <property type="term" value="F:protein-N(PI)-phosphohistidine-sugar phosphotransferase activity"/>
    <property type="evidence" value="ECO:0007669"/>
    <property type="project" value="InterPro"/>
</dbReference>
<comment type="caution">
    <text evidence="3">Lacks conserved residue(s) required for the propagation of feature annotation.</text>
</comment>
<reference evidence="6 7" key="1">
    <citation type="journal article" date="2008" name="Infect. Immun.">
        <title>Genome of Mycoplasma arthritidis.</title>
        <authorList>
            <person name="Dybvig K."/>
            <person name="Zuhua C."/>
            <person name="Lao P."/>
            <person name="Jordan D.S."/>
            <person name="French C.T."/>
            <person name="Tu A.H."/>
            <person name="Loraine A.E."/>
        </authorList>
    </citation>
    <scope>NUCLEOTIDE SEQUENCE [LARGE SCALE GENOMIC DNA]</scope>
    <source>
        <strain evidence="6 7">158L3-1</strain>
    </source>
</reference>
<keyword evidence="4" id="KW-1133">Transmembrane helix</keyword>
<dbReference type="eggNOG" id="ENOG5031YTK">
    <property type="taxonomic scope" value="Bacteria"/>
</dbReference>
<sequence length="126" mass="14601">MSKKNKLKYVLLIIFTLGLICIYWRFKYRQVEKKDYLTVEHTLAFSFDELMNLIGSKDNIDNVSATQKIIKIYFKERSKVNLTGIQKLPGISGISFQSKAISLVIGNSAKYLEELILKELDFNERS</sequence>
<keyword evidence="1" id="KW-0808">Transferase</keyword>
<dbReference type="STRING" id="243272.MARTH_orf702"/>
<keyword evidence="4" id="KW-0812">Transmembrane</keyword>